<gene>
    <name evidence="8" type="ORF">NCTC13184_04252</name>
</gene>
<evidence type="ECO:0000256" key="3">
    <source>
        <dbReference type="ARBA" id="ARBA00022630"/>
    </source>
</evidence>
<dbReference type="Gene3D" id="1.20.140.10">
    <property type="entry name" value="Butyryl-CoA Dehydrogenase, subunit A, domain 3"/>
    <property type="match status" value="1"/>
</dbReference>
<dbReference type="PANTHER" id="PTHR43884">
    <property type="entry name" value="ACYL-COA DEHYDROGENASE"/>
    <property type="match status" value="1"/>
</dbReference>
<keyword evidence="3" id="KW-0285">Flavoprotein</keyword>
<dbReference type="CDD" id="cd00567">
    <property type="entry name" value="ACAD"/>
    <property type="match status" value="1"/>
</dbReference>
<reference evidence="8 9" key="1">
    <citation type="submission" date="2018-06" db="EMBL/GenBank/DDBJ databases">
        <authorList>
            <consortium name="Pathogen Informatics"/>
            <person name="Doyle S."/>
        </authorList>
    </citation>
    <scope>NUCLEOTIDE SEQUENCE [LARGE SCALE GENOMIC DNA]</scope>
    <source>
        <strain evidence="8 9">NCTC13184</strain>
    </source>
</reference>
<comment type="cofactor">
    <cofactor evidence="1">
        <name>FAD</name>
        <dbReference type="ChEBI" id="CHEBI:57692"/>
    </cofactor>
</comment>
<dbReference type="SUPFAM" id="SSF56645">
    <property type="entry name" value="Acyl-CoA dehydrogenase NM domain-like"/>
    <property type="match status" value="1"/>
</dbReference>
<dbReference type="InterPro" id="IPR009100">
    <property type="entry name" value="AcylCoA_DH/oxidase_NM_dom_sf"/>
</dbReference>
<dbReference type="Pfam" id="PF02771">
    <property type="entry name" value="Acyl-CoA_dh_N"/>
    <property type="match status" value="1"/>
</dbReference>
<dbReference type="GO" id="GO:0016937">
    <property type="term" value="F:short-chain fatty acyl-CoA dehydrogenase activity"/>
    <property type="evidence" value="ECO:0007669"/>
    <property type="project" value="UniProtKB-EC"/>
</dbReference>
<dbReference type="Gene3D" id="2.40.110.10">
    <property type="entry name" value="Butyryl-CoA Dehydrogenase, subunit A, domain 2"/>
    <property type="match status" value="1"/>
</dbReference>
<evidence type="ECO:0000256" key="2">
    <source>
        <dbReference type="ARBA" id="ARBA00009347"/>
    </source>
</evidence>
<sequence>MDFSFTEEHNDLAGLARSLFTEWAAKNTPDGTGLDRALWTAAADAGILDAALPAPIGGGFGLSEQCAVLTEIGRAVAPIPYLTSVAVAACAIATFGDERQRQRWVGPVASGTATLAIALADEDNRFRAEPTATGWQVTGAHTAVPSGAFADAFLIEADTEQGPLLLIIGRDTAGLRITGQHVVDGTDAALVEMDGVDVGADAVLGAPGDGASDWARRRATIATCALQLGVLARAVELTGEYAVTREQFGKPIGSFQAVRQRLADAHIDVEAVRLTLWQAVWRESEGLPADAEIATAKFWAAEAGHRVAHTMVHVHASIGIFLDYDVHRYFLAAKRSEFQFGAATEQLLLLADALPSTARP</sequence>
<dbReference type="InterPro" id="IPR046373">
    <property type="entry name" value="Acyl-CoA_Oxase/DH_mid-dom_sf"/>
</dbReference>
<dbReference type="Pfam" id="PF00441">
    <property type="entry name" value="Acyl-CoA_dh_1"/>
    <property type="match status" value="1"/>
</dbReference>
<accession>A0A378WWZ0</accession>
<evidence type="ECO:0000256" key="1">
    <source>
        <dbReference type="ARBA" id="ARBA00001974"/>
    </source>
</evidence>
<dbReference type="Gene3D" id="1.10.540.10">
    <property type="entry name" value="Acyl-CoA dehydrogenase/oxidase, N-terminal domain"/>
    <property type="match status" value="1"/>
</dbReference>
<organism evidence="8 9">
    <name type="scientific">Nocardia africana</name>
    <dbReference type="NCBI Taxonomy" id="134964"/>
    <lineage>
        <taxon>Bacteria</taxon>
        <taxon>Bacillati</taxon>
        <taxon>Actinomycetota</taxon>
        <taxon>Actinomycetes</taxon>
        <taxon>Mycobacteriales</taxon>
        <taxon>Nocardiaceae</taxon>
        <taxon>Nocardia</taxon>
    </lineage>
</organism>
<evidence type="ECO:0000259" key="6">
    <source>
        <dbReference type="Pfam" id="PF00441"/>
    </source>
</evidence>
<dbReference type="InterPro" id="IPR037069">
    <property type="entry name" value="AcylCoA_DH/ox_N_sf"/>
</dbReference>
<dbReference type="RefSeq" id="WP_062963679.1">
    <property type="nucleotide sequence ID" value="NZ_JAJFOE010000001.1"/>
</dbReference>
<evidence type="ECO:0000313" key="8">
    <source>
        <dbReference type="EMBL" id="SUA45728.1"/>
    </source>
</evidence>
<feature type="domain" description="Acyl-CoA dehydrogenase/oxidase N-terminal" evidence="7">
    <location>
        <begin position="6"/>
        <end position="111"/>
    </location>
</feature>
<dbReference type="GO" id="GO:0050660">
    <property type="term" value="F:flavin adenine dinucleotide binding"/>
    <property type="evidence" value="ECO:0007669"/>
    <property type="project" value="InterPro"/>
</dbReference>
<dbReference type="InterPro" id="IPR036250">
    <property type="entry name" value="AcylCo_DH-like_C"/>
</dbReference>
<evidence type="ECO:0000256" key="4">
    <source>
        <dbReference type="ARBA" id="ARBA00022827"/>
    </source>
</evidence>
<evidence type="ECO:0000259" key="7">
    <source>
        <dbReference type="Pfam" id="PF02771"/>
    </source>
</evidence>
<proteinExistence type="inferred from homology"/>
<protein>
    <submittedName>
        <fullName evidence="8">Acyl-CoA dehydrogenase, short-chain specific</fullName>
        <ecNumber evidence="8">1.3.8.1</ecNumber>
    </submittedName>
</protein>
<keyword evidence="4" id="KW-0274">FAD</keyword>
<dbReference type="OrthoDB" id="4319499at2"/>
<dbReference type="InterPro" id="IPR013786">
    <property type="entry name" value="AcylCoA_DH/ox_N"/>
</dbReference>
<keyword evidence="5 8" id="KW-0560">Oxidoreductase</keyword>
<dbReference type="PANTHER" id="PTHR43884:SF20">
    <property type="entry name" value="ACYL-COA DEHYDROGENASE FADE28"/>
    <property type="match status" value="1"/>
</dbReference>
<dbReference type="SUPFAM" id="SSF47203">
    <property type="entry name" value="Acyl-CoA dehydrogenase C-terminal domain-like"/>
    <property type="match status" value="1"/>
</dbReference>
<evidence type="ECO:0000256" key="5">
    <source>
        <dbReference type="ARBA" id="ARBA00023002"/>
    </source>
</evidence>
<comment type="similarity">
    <text evidence="2">Belongs to the acyl-CoA dehydrogenase family.</text>
</comment>
<dbReference type="EC" id="1.3.8.1" evidence="8"/>
<dbReference type="InterPro" id="IPR009075">
    <property type="entry name" value="AcylCo_DH/oxidase_C"/>
</dbReference>
<dbReference type="AlphaFoldDB" id="A0A378WWZ0"/>
<name>A0A378WWZ0_9NOCA</name>
<evidence type="ECO:0000313" key="9">
    <source>
        <dbReference type="Proteomes" id="UP000255082"/>
    </source>
</evidence>
<dbReference type="EMBL" id="UGRU01000001">
    <property type="protein sequence ID" value="SUA45728.1"/>
    <property type="molecule type" value="Genomic_DNA"/>
</dbReference>
<feature type="domain" description="Acyl-CoA dehydrogenase/oxidase C-terminal" evidence="6">
    <location>
        <begin position="221"/>
        <end position="353"/>
    </location>
</feature>
<dbReference type="Proteomes" id="UP000255082">
    <property type="component" value="Unassembled WGS sequence"/>
</dbReference>